<dbReference type="OMA" id="RNATHVW"/>
<gene>
    <name evidence="2" type="ORF">BDA96_04G192000</name>
</gene>
<dbReference type="Gramene" id="EES06980">
    <property type="protein sequence ID" value="EES06980"/>
    <property type="gene ID" value="SORBI_3004G179500"/>
</dbReference>
<dbReference type="InterPro" id="IPR023342">
    <property type="entry name" value="APO_dom"/>
</dbReference>
<feature type="domain" description="APO" evidence="1">
    <location>
        <begin position="313"/>
        <end position="401"/>
    </location>
</feature>
<dbReference type="OrthoDB" id="1926485at2759"/>
<accession>A0A921R5G0</accession>
<dbReference type="AlphaFoldDB" id="A0A921R5G0"/>
<dbReference type="PROSITE" id="PS51499">
    <property type="entry name" value="APO"/>
    <property type="match status" value="2"/>
</dbReference>
<reference evidence="2" key="2">
    <citation type="submission" date="2020-10" db="EMBL/GenBank/DDBJ databases">
        <authorList>
            <person name="Cooper E.A."/>
            <person name="Brenton Z.W."/>
            <person name="Flinn B.S."/>
            <person name="Jenkins J."/>
            <person name="Shu S."/>
            <person name="Flowers D."/>
            <person name="Luo F."/>
            <person name="Wang Y."/>
            <person name="Xia P."/>
            <person name="Barry K."/>
            <person name="Daum C."/>
            <person name="Lipzen A."/>
            <person name="Yoshinaga Y."/>
            <person name="Schmutz J."/>
            <person name="Saski C."/>
            <person name="Vermerris W."/>
            <person name="Kresovich S."/>
        </authorList>
    </citation>
    <scope>NUCLEOTIDE SEQUENCE</scope>
</reference>
<feature type="domain" description="APO" evidence="1">
    <location>
        <begin position="140"/>
        <end position="226"/>
    </location>
</feature>
<reference evidence="2" key="1">
    <citation type="journal article" date="2019" name="BMC Genomics">
        <title>A new reference genome for Sorghum bicolor reveals high levels of sequence similarity between sweet and grain genotypes: implications for the genetics of sugar metabolism.</title>
        <authorList>
            <person name="Cooper E.A."/>
            <person name="Brenton Z.W."/>
            <person name="Flinn B.S."/>
            <person name="Jenkins J."/>
            <person name="Shu S."/>
            <person name="Flowers D."/>
            <person name="Luo F."/>
            <person name="Wang Y."/>
            <person name="Xia P."/>
            <person name="Barry K."/>
            <person name="Daum C."/>
            <person name="Lipzen A."/>
            <person name="Yoshinaga Y."/>
            <person name="Schmutz J."/>
            <person name="Saski C."/>
            <person name="Vermerris W."/>
            <person name="Kresovich S."/>
        </authorList>
    </citation>
    <scope>NUCLEOTIDE SEQUENCE</scope>
</reference>
<protein>
    <recommendedName>
        <fullName evidence="1">APO domain-containing protein</fullName>
    </recommendedName>
</protein>
<dbReference type="Proteomes" id="UP000807115">
    <property type="component" value="Chromosome 4"/>
</dbReference>
<dbReference type="EMBL" id="CM027683">
    <property type="protein sequence ID" value="KAG0533418.1"/>
    <property type="molecule type" value="Genomic_DNA"/>
</dbReference>
<evidence type="ECO:0000313" key="2">
    <source>
        <dbReference type="EMBL" id="KAG0533418.1"/>
    </source>
</evidence>
<comment type="caution">
    <text evidence="2">The sequence shown here is derived from an EMBL/GenBank/DDBJ whole genome shotgun (WGS) entry which is preliminary data.</text>
</comment>
<dbReference type="Pfam" id="PF05634">
    <property type="entry name" value="APO_RNA-bind"/>
    <property type="match status" value="2"/>
</dbReference>
<evidence type="ECO:0000313" key="3">
    <source>
        <dbReference type="Proteomes" id="UP000807115"/>
    </source>
</evidence>
<dbReference type="PANTHER" id="PTHR10388">
    <property type="entry name" value="EUKARYOTIC TRANSLATION INITIATION FACTOR SUI1"/>
    <property type="match status" value="1"/>
</dbReference>
<evidence type="ECO:0000259" key="1">
    <source>
        <dbReference type="PROSITE" id="PS51499"/>
    </source>
</evidence>
<proteinExistence type="predicted"/>
<dbReference type="GO" id="GO:0003723">
    <property type="term" value="F:RNA binding"/>
    <property type="evidence" value="ECO:0007669"/>
    <property type="project" value="InterPro"/>
</dbReference>
<name>A0A921R5G0_SORBI</name>
<sequence>MQGTLGVRSRAPRASLRVLFPQQQLTARARWLQGGGGGWTGASEEEEEEAAVPYVDVPRPGRKWERKPYVTPMKVLIRRAKEERQARRESPCRVLEHPPDNGLVVPHLVDVARRVHAAREGLLGGLTRLVEGEGAIPVKRCRFCSEVHIGRVGHEIRTCEGRNSGARNSLHVWRPGTVRDVVGFPYCYHLFDRVGKPRVVHKEKYDVPRLPAVMELCIQAGVDVPRYPTKRRTRPVYSIEGRIVDFEPDDEAAGTSPEPPACTPLLPPAAGVVNGEGEESEITVPELASRTLQSWLDMRSGAARLMKKYSVHTCGYCPDVQVGPKGHKVRMCRATKHQQRDGQHAWQEATVDDLVPPNYVWHVADPAGDESLPLANELKRYYGKAPAVVELCVQAGAPVPAAYRSMMRLDVVPPARDEYDLVA</sequence>
<dbReference type="KEGG" id="sbi:8064289"/>
<organism evidence="2 3">
    <name type="scientific">Sorghum bicolor</name>
    <name type="common">Sorghum</name>
    <name type="synonym">Sorghum vulgare</name>
    <dbReference type="NCBI Taxonomy" id="4558"/>
    <lineage>
        <taxon>Eukaryota</taxon>
        <taxon>Viridiplantae</taxon>
        <taxon>Streptophyta</taxon>
        <taxon>Embryophyta</taxon>
        <taxon>Tracheophyta</taxon>
        <taxon>Spermatophyta</taxon>
        <taxon>Magnoliopsida</taxon>
        <taxon>Liliopsida</taxon>
        <taxon>Poales</taxon>
        <taxon>Poaceae</taxon>
        <taxon>PACMAD clade</taxon>
        <taxon>Panicoideae</taxon>
        <taxon>Andropogonodae</taxon>
        <taxon>Andropogoneae</taxon>
        <taxon>Sorghinae</taxon>
        <taxon>Sorghum</taxon>
    </lineage>
</organism>